<feature type="domain" description="Cytochrome c" evidence="8">
    <location>
        <begin position="62"/>
        <end position="171"/>
    </location>
</feature>
<dbReference type="PANTHER" id="PTHR30600:SF10">
    <property type="entry name" value="BLL6722 PROTEIN"/>
    <property type="match status" value="1"/>
</dbReference>
<keyword evidence="4" id="KW-0732">Signal</keyword>
<dbReference type="PROSITE" id="PS51007">
    <property type="entry name" value="CYTC"/>
    <property type="match status" value="1"/>
</dbReference>
<comment type="subcellular location">
    <subcellularLocation>
        <location evidence="1">Cell envelope</location>
    </subcellularLocation>
</comment>
<gene>
    <name evidence="9" type="ORF">HAHE_16950</name>
</gene>
<evidence type="ECO:0000256" key="3">
    <source>
        <dbReference type="ARBA" id="ARBA00022723"/>
    </source>
</evidence>
<evidence type="ECO:0000256" key="5">
    <source>
        <dbReference type="ARBA" id="ARBA00023002"/>
    </source>
</evidence>
<dbReference type="InterPro" id="IPR036909">
    <property type="entry name" value="Cyt_c-like_dom_sf"/>
</dbReference>
<dbReference type="InterPro" id="IPR051395">
    <property type="entry name" value="Cytochrome_c_Peroxidase/MauG"/>
</dbReference>
<evidence type="ECO:0000259" key="8">
    <source>
        <dbReference type="PROSITE" id="PS51007"/>
    </source>
</evidence>
<sequence>MKSVRHLLLSGIAAGLPAVMPAAEPGEPGVLDLTRLANYANQPVPAYVTHDNTPADNPITDAGATLGRVLFYDVRLSRNDTVSCASCHDQSHAFSDADVASGGVAGTTGRHSMRLINTRFARESRFFWDERAFSLEQQTTQPIRDHVEMGFSGTAGDPDFATLTVKLSTIPEYRVLFAMTFGDPAIREDRIQKSIAQFVRSIQSFDSKYDAGRTTTPDNQDFPNFTAQENLGKSQFMLPPDQGGAGCATCHTPPTFDIDPASGNNGVIGKIGGGQDLTNTRAPSLRDLIGPGGPNGPFMHDGSMTGLGQITNHYRSAIPDNPNLDPRLRRPPLPFNNSNLAPLRAFLHTLTGTAVYQDPKWSSPFNASGGLELIVLPMNAFRLERDQETPSGPLVLRGHAAANLDYRIESSASLGITDPWQTVATIRSDADGLVEHPVPIDADRHFYRVVFDVPAE</sequence>
<evidence type="ECO:0000313" key="9">
    <source>
        <dbReference type="EMBL" id="BCX47787.1"/>
    </source>
</evidence>
<evidence type="ECO:0000256" key="1">
    <source>
        <dbReference type="ARBA" id="ARBA00004196"/>
    </source>
</evidence>
<organism evidence="9 10">
    <name type="scientific">Haloferula helveola</name>
    <dbReference type="NCBI Taxonomy" id="490095"/>
    <lineage>
        <taxon>Bacteria</taxon>
        <taxon>Pseudomonadati</taxon>
        <taxon>Verrucomicrobiota</taxon>
        <taxon>Verrucomicrobiia</taxon>
        <taxon>Verrucomicrobiales</taxon>
        <taxon>Verrucomicrobiaceae</taxon>
        <taxon>Haloferula</taxon>
    </lineage>
</organism>
<accession>A0ABM7REM2</accession>
<keyword evidence="3 7" id="KW-0479">Metal-binding</keyword>
<protein>
    <recommendedName>
        <fullName evidence="8">Cytochrome c domain-containing protein</fullName>
    </recommendedName>
</protein>
<dbReference type="InterPro" id="IPR004852">
    <property type="entry name" value="Di-haem_cyt_c_peroxidsae"/>
</dbReference>
<dbReference type="SUPFAM" id="SSF46626">
    <property type="entry name" value="Cytochrome c"/>
    <property type="match status" value="2"/>
</dbReference>
<keyword evidence="10" id="KW-1185">Reference proteome</keyword>
<keyword evidence="2 7" id="KW-0349">Heme</keyword>
<dbReference type="EMBL" id="AP024702">
    <property type="protein sequence ID" value="BCX47787.1"/>
    <property type="molecule type" value="Genomic_DNA"/>
</dbReference>
<keyword evidence="6 7" id="KW-0408">Iron</keyword>
<evidence type="ECO:0000256" key="2">
    <source>
        <dbReference type="ARBA" id="ARBA00022617"/>
    </source>
</evidence>
<evidence type="ECO:0000256" key="7">
    <source>
        <dbReference type="PROSITE-ProRule" id="PRU00433"/>
    </source>
</evidence>
<proteinExistence type="predicted"/>
<dbReference type="PANTHER" id="PTHR30600">
    <property type="entry name" value="CYTOCHROME C PEROXIDASE-RELATED"/>
    <property type="match status" value="1"/>
</dbReference>
<reference evidence="9 10" key="1">
    <citation type="submission" date="2021-06" db="EMBL/GenBank/DDBJ databases">
        <title>Complete genome of Haloferula helveola possessing various polysaccharide degrading enzymes.</title>
        <authorList>
            <person name="Takami H."/>
            <person name="Huang C."/>
            <person name="Hamasaki K."/>
        </authorList>
    </citation>
    <scope>NUCLEOTIDE SEQUENCE [LARGE SCALE GENOMIC DNA]</scope>
    <source>
        <strain evidence="9 10">CN-1</strain>
    </source>
</reference>
<dbReference type="Pfam" id="PF03150">
    <property type="entry name" value="CCP_MauG"/>
    <property type="match status" value="1"/>
</dbReference>
<evidence type="ECO:0000313" key="10">
    <source>
        <dbReference type="Proteomes" id="UP001374893"/>
    </source>
</evidence>
<dbReference type="Proteomes" id="UP001374893">
    <property type="component" value="Chromosome"/>
</dbReference>
<keyword evidence="5" id="KW-0560">Oxidoreductase</keyword>
<dbReference type="RefSeq" id="WP_338690177.1">
    <property type="nucleotide sequence ID" value="NZ_AP024702.1"/>
</dbReference>
<dbReference type="InterPro" id="IPR009056">
    <property type="entry name" value="Cyt_c-like_dom"/>
</dbReference>
<evidence type="ECO:0000256" key="4">
    <source>
        <dbReference type="ARBA" id="ARBA00022729"/>
    </source>
</evidence>
<dbReference type="Gene3D" id="1.10.760.10">
    <property type="entry name" value="Cytochrome c-like domain"/>
    <property type="match status" value="2"/>
</dbReference>
<name>A0ABM7REM2_9BACT</name>
<evidence type="ECO:0000256" key="6">
    <source>
        <dbReference type="ARBA" id="ARBA00023004"/>
    </source>
</evidence>